<gene>
    <name evidence="2" type="ORF">IAC76_07830</name>
</gene>
<keyword evidence="1" id="KW-1133">Transmembrane helix</keyword>
<comment type="caution">
    <text evidence="2">The sequence shown here is derived from an EMBL/GenBank/DDBJ whole genome shotgun (WGS) entry which is preliminary data.</text>
</comment>
<evidence type="ECO:0000313" key="2">
    <source>
        <dbReference type="EMBL" id="MBO8431281.1"/>
    </source>
</evidence>
<protein>
    <submittedName>
        <fullName evidence="2">Uncharacterized protein</fullName>
    </submittedName>
</protein>
<keyword evidence="1" id="KW-0812">Transmembrane</keyword>
<name>A0A9D9DRU6_9BACT</name>
<feature type="non-terminal residue" evidence="2">
    <location>
        <position position="1"/>
    </location>
</feature>
<proteinExistence type="predicted"/>
<feature type="transmembrane region" description="Helical" evidence="1">
    <location>
        <begin position="46"/>
        <end position="64"/>
    </location>
</feature>
<dbReference type="AlphaFoldDB" id="A0A9D9DRU6"/>
<dbReference type="EMBL" id="JADIND010000174">
    <property type="protein sequence ID" value="MBO8431281.1"/>
    <property type="molecule type" value="Genomic_DNA"/>
</dbReference>
<dbReference type="Proteomes" id="UP000823632">
    <property type="component" value="Unassembled WGS sequence"/>
</dbReference>
<evidence type="ECO:0000256" key="1">
    <source>
        <dbReference type="SAM" id="Phobius"/>
    </source>
</evidence>
<organism evidence="2 3">
    <name type="scientific">Candidatus Scatousia excrementipullorum</name>
    <dbReference type="NCBI Taxonomy" id="2840936"/>
    <lineage>
        <taxon>Bacteria</taxon>
        <taxon>Candidatus Scatousia</taxon>
    </lineage>
</organism>
<keyword evidence="1" id="KW-0472">Membrane</keyword>
<reference evidence="2" key="2">
    <citation type="journal article" date="2021" name="PeerJ">
        <title>Extensive microbial diversity within the chicken gut microbiome revealed by metagenomics and culture.</title>
        <authorList>
            <person name="Gilroy R."/>
            <person name="Ravi A."/>
            <person name="Getino M."/>
            <person name="Pursley I."/>
            <person name="Horton D.L."/>
            <person name="Alikhan N.F."/>
            <person name="Baker D."/>
            <person name="Gharbi K."/>
            <person name="Hall N."/>
            <person name="Watson M."/>
            <person name="Adriaenssens E.M."/>
            <person name="Foster-Nyarko E."/>
            <person name="Jarju S."/>
            <person name="Secka A."/>
            <person name="Antonio M."/>
            <person name="Oren A."/>
            <person name="Chaudhuri R.R."/>
            <person name="La Ragione R."/>
            <person name="Hildebrand F."/>
            <person name="Pallen M.J."/>
        </authorList>
    </citation>
    <scope>NUCLEOTIDE SEQUENCE</scope>
    <source>
        <strain evidence="2">10192</strain>
    </source>
</reference>
<reference evidence="2" key="1">
    <citation type="submission" date="2020-10" db="EMBL/GenBank/DDBJ databases">
        <authorList>
            <person name="Gilroy R."/>
        </authorList>
    </citation>
    <scope>NUCLEOTIDE SEQUENCE</scope>
    <source>
        <strain evidence="2">10192</strain>
    </source>
</reference>
<feature type="transmembrane region" description="Helical" evidence="1">
    <location>
        <begin position="7"/>
        <end position="26"/>
    </location>
</feature>
<feature type="transmembrane region" description="Helical" evidence="1">
    <location>
        <begin position="76"/>
        <end position="98"/>
    </location>
</feature>
<evidence type="ECO:0000313" key="3">
    <source>
        <dbReference type="Proteomes" id="UP000823632"/>
    </source>
</evidence>
<sequence length="172" mass="18315">EIGRLSLFGLIPVAGGIAGGIAGDMITHNHWKKRVPDKIKEGSYQYLANIFLCNIGAGAALGLMEKCKVTSKAHRALGMIGGILVTGVIGGSAIANLIGNKIITPMFEGKGQHHQHKSLFEERKPEPLDIGLHTDDIATVAVMSGLKWIEPALPIMYSISGYRAGIGYRNGN</sequence>
<accession>A0A9D9DRU6</accession>